<proteinExistence type="predicted"/>
<evidence type="ECO:0000313" key="1">
    <source>
        <dbReference type="Proteomes" id="UP000000437"/>
    </source>
</evidence>
<evidence type="ECO:0000313" key="2">
    <source>
        <dbReference type="RefSeq" id="XP_073790948.1"/>
    </source>
</evidence>
<keyword evidence="1" id="KW-1185">Reference proteome</keyword>
<organism evidence="1 2">
    <name type="scientific">Danio rerio</name>
    <name type="common">Zebrafish</name>
    <name type="synonym">Brachydanio rerio</name>
    <dbReference type="NCBI Taxonomy" id="7955"/>
    <lineage>
        <taxon>Eukaryota</taxon>
        <taxon>Metazoa</taxon>
        <taxon>Chordata</taxon>
        <taxon>Craniata</taxon>
        <taxon>Vertebrata</taxon>
        <taxon>Euteleostomi</taxon>
        <taxon>Actinopterygii</taxon>
        <taxon>Neopterygii</taxon>
        <taxon>Teleostei</taxon>
        <taxon>Ostariophysi</taxon>
        <taxon>Cypriniformes</taxon>
        <taxon>Danionidae</taxon>
        <taxon>Danioninae</taxon>
        <taxon>Danio</taxon>
    </lineage>
</organism>
<accession>A0AC58I9N7</accession>
<sequence length="346" mass="38754">MMGCHPMASCLSLTLTLFLYQLDVCVSDSHHEECPESCFCTEGINSGLVVHCSSMHLTAVPRDLPNTTQHLYLDNNLLLTIPSDAFKGLPLLFKLDLSHNRLVGLEHGAFRDLADSLRSLDLSSNLLETLDPGAFGDLRAQTNLSQNRWLCDCRLQLAMPQLLLDPSSLAEVMCNSSEPQELGAQGLPFILVATDLDFCATIRRTTDVAMLITMFGWFTMVISYLVYYIRHNQEDAIRHLEYLKSLPNRQGSLFINLGSQQRNEPPTYPAYVLSSGCPSSCNPLLKEEMHSSEPLEFSSTTHHSFNPSPHEPEVPSDIYQSPLKLHSDARFYSQPISELDFLPLCF</sequence>
<gene>
    <name evidence="2" type="primary">lrrc3cb</name>
    <name evidence="2" type="synonym">sc:d0330</name>
    <name evidence="2" type="synonym">si:dkey-30j10.4</name>
</gene>
<reference evidence="2" key="1">
    <citation type="submission" date="2025-08" db="UniProtKB">
        <authorList>
            <consortium name="RefSeq"/>
        </authorList>
    </citation>
    <scope>IDENTIFICATION</scope>
    <source>
        <strain evidence="2">Tuebingen</strain>
        <tissue evidence="2">Fibroblasts and whole tissue</tissue>
    </source>
</reference>
<dbReference type="RefSeq" id="XP_073790948.1">
    <property type="nucleotide sequence ID" value="XM_073934847.1"/>
</dbReference>
<protein>
    <submittedName>
        <fullName evidence="2">Uncharacterized protein isoform X1</fullName>
    </submittedName>
</protein>
<name>A0AC58I9N7_DANRE</name>
<dbReference type="Proteomes" id="UP000000437">
    <property type="component" value="Chromosome 3"/>
</dbReference>